<dbReference type="Proteomes" id="UP000824219">
    <property type="component" value="Linkage Group LG23"/>
</dbReference>
<reference evidence="5 6" key="1">
    <citation type="submission" date="2021-06" db="EMBL/GenBank/DDBJ databases">
        <title>Chromosome-level genome assembly of the red-tail catfish (Hemibagrus wyckioides).</title>
        <authorList>
            <person name="Shao F."/>
        </authorList>
    </citation>
    <scope>NUCLEOTIDE SEQUENCE [LARGE SCALE GENOMIC DNA]</scope>
    <source>
        <strain evidence="5">EC202008001</strain>
        <tissue evidence="5">Blood</tissue>
    </source>
</reference>
<dbReference type="CDD" id="cd00041">
    <property type="entry name" value="CUB"/>
    <property type="match status" value="1"/>
</dbReference>
<evidence type="ECO:0000259" key="4">
    <source>
        <dbReference type="PROSITE" id="PS01180"/>
    </source>
</evidence>
<keyword evidence="1" id="KW-0677">Repeat</keyword>
<evidence type="ECO:0000313" key="5">
    <source>
        <dbReference type="EMBL" id="KAG7317965.1"/>
    </source>
</evidence>
<gene>
    <name evidence="5" type="ORF">KOW79_019000</name>
</gene>
<dbReference type="AlphaFoldDB" id="A0A9D3N976"/>
<evidence type="ECO:0000313" key="6">
    <source>
        <dbReference type="Proteomes" id="UP000824219"/>
    </source>
</evidence>
<sequence length="110" mass="11973">MCLHLDSDEPVDSAGLRINYKAPCGGHFTAPVGVILSPGWPGYYKDSLSCEWVIEAESGHSIKLSFDRPSRPGKRIDAAAKMTSCSDCNCKAIKLFTPQASKRQIVLDIC</sequence>
<keyword evidence="2" id="KW-1015">Disulfide bond</keyword>
<dbReference type="InterPro" id="IPR000859">
    <property type="entry name" value="CUB_dom"/>
</dbReference>
<proteinExistence type="predicted"/>
<comment type="caution">
    <text evidence="3">Lacks conserved residue(s) required for the propagation of feature annotation.</text>
</comment>
<dbReference type="Gene3D" id="2.60.120.290">
    <property type="entry name" value="Spermadhesin, CUB domain"/>
    <property type="match status" value="1"/>
</dbReference>
<name>A0A9D3N976_9TELE</name>
<feature type="domain" description="CUB" evidence="4">
    <location>
        <begin position="24"/>
        <end position="110"/>
    </location>
</feature>
<dbReference type="EMBL" id="JAHKSW010000023">
    <property type="protein sequence ID" value="KAG7317965.1"/>
    <property type="molecule type" value="Genomic_DNA"/>
</dbReference>
<comment type="caution">
    <text evidence="5">The sequence shown here is derived from an EMBL/GenBank/DDBJ whole genome shotgun (WGS) entry which is preliminary data.</text>
</comment>
<dbReference type="PANTHER" id="PTHR24251:SF37">
    <property type="entry name" value="CUB DOMAIN-CONTAINING PROTEIN"/>
    <property type="match status" value="1"/>
</dbReference>
<evidence type="ECO:0000256" key="1">
    <source>
        <dbReference type="ARBA" id="ARBA00022737"/>
    </source>
</evidence>
<evidence type="ECO:0000256" key="2">
    <source>
        <dbReference type="ARBA" id="ARBA00023157"/>
    </source>
</evidence>
<dbReference type="Pfam" id="PF00431">
    <property type="entry name" value="CUB"/>
    <property type="match status" value="1"/>
</dbReference>
<accession>A0A9D3N976</accession>
<organism evidence="5 6">
    <name type="scientific">Hemibagrus wyckioides</name>
    <dbReference type="NCBI Taxonomy" id="337641"/>
    <lineage>
        <taxon>Eukaryota</taxon>
        <taxon>Metazoa</taxon>
        <taxon>Chordata</taxon>
        <taxon>Craniata</taxon>
        <taxon>Vertebrata</taxon>
        <taxon>Euteleostomi</taxon>
        <taxon>Actinopterygii</taxon>
        <taxon>Neopterygii</taxon>
        <taxon>Teleostei</taxon>
        <taxon>Ostariophysi</taxon>
        <taxon>Siluriformes</taxon>
        <taxon>Bagridae</taxon>
        <taxon>Hemibagrus</taxon>
    </lineage>
</organism>
<protein>
    <recommendedName>
        <fullName evidence="4">CUB domain-containing protein</fullName>
    </recommendedName>
</protein>
<keyword evidence="6" id="KW-1185">Reference proteome</keyword>
<dbReference type="OrthoDB" id="5804959at2759"/>
<dbReference type="PROSITE" id="PS01180">
    <property type="entry name" value="CUB"/>
    <property type="match status" value="1"/>
</dbReference>
<evidence type="ECO:0000256" key="3">
    <source>
        <dbReference type="PROSITE-ProRule" id="PRU00059"/>
    </source>
</evidence>
<dbReference type="InterPro" id="IPR035914">
    <property type="entry name" value="Sperma_CUB_dom_sf"/>
</dbReference>
<dbReference type="SUPFAM" id="SSF49854">
    <property type="entry name" value="Spermadhesin, CUB domain"/>
    <property type="match status" value="1"/>
</dbReference>
<dbReference type="PANTHER" id="PTHR24251">
    <property type="entry name" value="OVOCHYMASE-RELATED"/>
    <property type="match status" value="1"/>
</dbReference>